<feature type="transmembrane region" description="Helical" evidence="1">
    <location>
        <begin position="210"/>
        <end position="236"/>
    </location>
</feature>
<evidence type="ECO:0000256" key="1">
    <source>
        <dbReference type="SAM" id="Phobius"/>
    </source>
</evidence>
<feature type="transmembrane region" description="Helical" evidence="1">
    <location>
        <begin position="295"/>
        <end position="323"/>
    </location>
</feature>
<sequence>MSRHERLGGPVAAHGRRAGIWFDPLPWIVSLATIVWSLTWWRQHPCQQVSVDDAPDPFLRLCYSDIPVTYQGSRLWEGARVYSQVTDLEYPVLTGGFMTLARTITGWFGLPIKPELPLARVLASANAFFAVNAVLLFACLLLLVGCQMLMGRGSATGLADTIRGRVRSWDAMFVVAAPTLFTAGLVSWDLFGVALTSLALLLWALRRPTAAGVVLGLAVSARFYPLLVLLAVGMLCARAGTHKAMARFAVATLGTWAVVNIPVIALAPQGWFAYYKAWYRRGADMGSVWYLFDQWGLPAVTSSVPLLTLVTVMAMLVWTAAVAQLVVRAPRRPRVAQVVLLLVVGFLVLNKVYAPQYALWLLPLVALARPKVLDMAVWSLAEALYWWAVWGHLGGQIAPGDGGPEVVYWAAIVLRVGAQLWIAQRVIHDIRHPWDDPVRVPFVDDPIGGVLDHAPDAGMVDDAREPISLMSDDD</sequence>
<keyword evidence="3" id="KW-1185">Reference proteome</keyword>
<reference evidence="3" key="1">
    <citation type="journal article" date="2019" name="Int. J. Syst. Evol. Microbiol.">
        <title>The Global Catalogue of Microorganisms (GCM) 10K type strain sequencing project: providing services to taxonomists for standard genome sequencing and annotation.</title>
        <authorList>
            <consortium name="The Broad Institute Genomics Platform"/>
            <consortium name="The Broad Institute Genome Sequencing Center for Infectious Disease"/>
            <person name="Wu L."/>
            <person name="Ma J."/>
        </authorList>
    </citation>
    <scope>NUCLEOTIDE SEQUENCE [LARGE SCALE GENOMIC DNA]</scope>
    <source>
        <strain evidence="3">CGMCC 1.15277</strain>
    </source>
</reference>
<gene>
    <name evidence="2" type="ORF">ACFP57_06675</name>
</gene>
<keyword evidence="1" id="KW-0472">Membrane</keyword>
<comment type="caution">
    <text evidence="2">The sequence shown here is derived from an EMBL/GenBank/DDBJ whole genome shotgun (WGS) entry which is preliminary data.</text>
</comment>
<evidence type="ECO:0000313" key="3">
    <source>
        <dbReference type="Proteomes" id="UP001596266"/>
    </source>
</evidence>
<dbReference type="RefSeq" id="WP_343884346.1">
    <property type="nucleotide sequence ID" value="NZ_BAAAKI010000001.1"/>
</dbReference>
<dbReference type="Proteomes" id="UP001596266">
    <property type="component" value="Unassembled WGS sequence"/>
</dbReference>
<dbReference type="EMBL" id="JBHSUA010000015">
    <property type="protein sequence ID" value="MFC6396669.1"/>
    <property type="molecule type" value="Genomic_DNA"/>
</dbReference>
<organism evidence="2 3">
    <name type="scientific">Luteococcus sanguinis</name>
    <dbReference type="NCBI Taxonomy" id="174038"/>
    <lineage>
        <taxon>Bacteria</taxon>
        <taxon>Bacillati</taxon>
        <taxon>Actinomycetota</taxon>
        <taxon>Actinomycetes</taxon>
        <taxon>Propionibacteriales</taxon>
        <taxon>Propionibacteriaceae</taxon>
        <taxon>Luteococcus</taxon>
    </lineage>
</organism>
<feature type="transmembrane region" description="Helical" evidence="1">
    <location>
        <begin position="335"/>
        <end position="354"/>
    </location>
</feature>
<name>A0ABW1X2F4_9ACTN</name>
<protein>
    <submittedName>
        <fullName evidence="2">Glycosyltransferase family 87 protein</fullName>
    </submittedName>
</protein>
<feature type="transmembrane region" description="Helical" evidence="1">
    <location>
        <begin position="171"/>
        <end position="204"/>
    </location>
</feature>
<accession>A0ABW1X2F4</accession>
<feature type="transmembrane region" description="Helical" evidence="1">
    <location>
        <begin position="248"/>
        <end position="275"/>
    </location>
</feature>
<evidence type="ECO:0000313" key="2">
    <source>
        <dbReference type="EMBL" id="MFC6396669.1"/>
    </source>
</evidence>
<feature type="transmembrane region" description="Helical" evidence="1">
    <location>
        <begin position="127"/>
        <end position="150"/>
    </location>
</feature>
<keyword evidence="1" id="KW-1133">Transmembrane helix</keyword>
<keyword evidence="1" id="KW-0812">Transmembrane</keyword>
<proteinExistence type="predicted"/>